<keyword evidence="4" id="KW-1185">Reference proteome</keyword>
<name>B5HQU7_STRX2</name>
<sequence length="148" mass="15933">MKAGCSDPVYHGAPGAARPVPSGRDDDLVSAQAREYGLEPVEYPTTRRMGSTAVMASSGGDDQITVLPFLDRELIRANPKPFFGMSDNTNLLRAMRLYAPTPPSSSMWTTATPIPNSSSPMGARPGRRSCPAHHRHVLITPERAHAPP</sequence>
<feature type="region of interest" description="Disordered" evidence="1">
    <location>
        <begin position="1"/>
        <end position="26"/>
    </location>
</feature>
<dbReference type="Pfam" id="PF02016">
    <property type="entry name" value="Peptidase_S66"/>
    <property type="match status" value="1"/>
</dbReference>
<dbReference type="Gene3D" id="3.40.50.10740">
    <property type="entry name" value="Class I glutamine amidotransferase-like"/>
    <property type="match status" value="1"/>
</dbReference>
<evidence type="ECO:0000256" key="1">
    <source>
        <dbReference type="SAM" id="MobiDB-lite"/>
    </source>
</evidence>
<dbReference type="SUPFAM" id="SSF52317">
    <property type="entry name" value="Class I glutamine amidotransferase-like"/>
    <property type="match status" value="1"/>
</dbReference>
<evidence type="ECO:0000313" key="4">
    <source>
        <dbReference type="Proteomes" id="UP000002785"/>
    </source>
</evidence>
<organism evidence="3 4">
    <name type="scientific">Streptomyces sviceus (strain ATCC 29083 / DSM 924 / JCM 4929 / NBRC 13980 / NCIMB 11184 / NRRL 5439 / UC 5370)</name>
    <dbReference type="NCBI Taxonomy" id="463191"/>
    <lineage>
        <taxon>Bacteria</taxon>
        <taxon>Bacillati</taxon>
        <taxon>Actinomycetota</taxon>
        <taxon>Actinomycetes</taxon>
        <taxon>Kitasatosporales</taxon>
        <taxon>Streptomycetaceae</taxon>
        <taxon>Streptomyces</taxon>
    </lineage>
</organism>
<dbReference type="InterPro" id="IPR040449">
    <property type="entry name" value="Peptidase_S66_N"/>
</dbReference>
<dbReference type="AlphaFoldDB" id="B5HQU7"/>
<accession>B5HQU7</accession>
<protein>
    <recommendedName>
        <fullName evidence="2">LD-carboxypeptidase N-terminal domain-containing protein</fullName>
    </recommendedName>
</protein>
<dbReference type="HOGENOM" id="CLU_1757842_0_0_11"/>
<dbReference type="InterPro" id="IPR029062">
    <property type="entry name" value="Class_I_gatase-like"/>
</dbReference>
<feature type="domain" description="LD-carboxypeptidase N-terminal" evidence="2">
    <location>
        <begin position="52"/>
        <end position="95"/>
    </location>
</feature>
<reference evidence="3" key="1">
    <citation type="submission" date="2009-10" db="EMBL/GenBank/DDBJ databases">
        <title>The genome sequence of Streptomyces sviceus strain ATCC 29083.</title>
        <authorList>
            <consortium name="The Broad Institute Genome Sequencing Platform"/>
            <consortium name="Broad Institute Microbial Sequencing Center"/>
            <person name="Fischbach M."/>
            <person name="Godfrey P."/>
            <person name="Ward D."/>
            <person name="Young S."/>
            <person name="Zeng Q."/>
            <person name="Koehrsen M."/>
            <person name="Alvarado L."/>
            <person name="Berlin A.M."/>
            <person name="Bochicchio J."/>
            <person name="Borenstein D."/>
            <person name="Chapman S.B."/>
            <person name="Chen Z."/>
            <person name="Engels R."/>
            <person name="Freedman E."/>
            <person name="Gellesch M."/>
            <person name="Goldberg J."/>
            <person name="Griggs A."/>
            <person name="Gujja S."/>
            <person name="Heilman E.R."/>
            <person name="Heiman D.I."/>
            <person name="Hepburn T.A."/>
            <person name="Howarth C."/>
            <person name="Jen D."/>
            <person name="Larson L."/>
            <person name="Lewis B."/>
            <person name="Mehta T."/>
            <person name="Park D."/>
            <person name="Pearson M."/>
            <person name="Richards J."/>
            <person name="Roberts A."/>
            <person name="Saif S."/>
            <person name="Shea T.D."/>
            <person name="Shenoy N."/>
            <person name="Sisk P."/>
            <person name="Stolte C."/>
            <person name="Sykes S.N."/>
            <person name="Thomson T."/>
            <person name="Walk T."/>
            <person name="White J."/>
            <person name="Yandava C."/>
            <person name="Straight P."/>
            <person name="Clardy J."/>
            <person name="Hung D."/>
            <person name="Kolter R."/>
            <person name="Mekalanos J."/>
            <person name="Walker S."/>
            <person name="Walsh C.T."/>
            <person name="Wieland-Brown L.C."/>
            <person name="Haas B."/>
            <person name="Nusbaum C."/>
            <person name="Birren B."/>
        </authorList>
    </citation>
    <scope>NUCLEOTIDE SEQUENCE [LARGE SCALE GENOMIC DNA]</scope>
    <source>
        <strain evidence="3">ATCC 29083</strain>
    </source>
</reference>
<evidence type="ECO:0000259" key="2">
    <source>
        <dbReference type="Pfam" id="PF02016"/>
    </source>
</evidence>
<dbReference type="Proteomes" id="UP000002785">
    <property type="component" value="Chromosome"/>
</dbReference>
<dbReference type="InterPro" id="IPR027478">
    <property type="entry name" value="LdcA_N"/>
</dbReference>
<dbReference type="EMBL" id="CM000951">
    <property type="protein sequence ID" value="EDY55202.1"/>
    <property type="molecule type" value="Genomic_DNA"/>
</dbReference>
<evidence type="ECO:0000313" key="3">
    <source>
        <dbReference type="EMBL" id="EDY55202.1"/>
    </source>
</evidence>
<proteinExistence type="predicted"/>
<dbReference type="eggNOG" id="COG1619">
    <property type="taxonomic scope" value="Bacteria"/>
</dbReference>
<gene>
    <name evidence="3" type="ORF">SSEG_01782</name>
</gene>